<dbReference type="AlphaFoldDB" id="A0A8S9JH95"/>
<organism evidence="1 2">
    <name type="scientific">Brassica cretica</name>
    <name type="common">Mustard</name>
    <dbReference type="NCBI Taxonomy" id="69181"/>
    <lineage>
        <taxon>Eukaryota</taxon>
        <taxon>Viridiplantae</taxon>
        <taxon>Streptophyta</taxon>
        <taxon>Embryophyta</taxon>
        <taxon>Tracheophyta</taxon>
        <taxon>Spermatophyta</taxon>
        <taxon>Magnoliopsida</taxon>
        <taxon>eudicotyledons</taxon>
        <taxon>Gunneridae</taxon>
        <taxon>Pentapetalae</taxon>
        <taxon>rosids</taxon>
        <taxon>malvids</taxon>
        <taxon>Brassicales</taxon>
        <taxon>Brassicaceae</taxon>
        <taxon>Brassiceae</taxon>
        <taxon>Brassica</taxon>
    </lineage>
</organism>
<protein>
    <submittedName>
        <fullName evidence="1">Uncharacterized protein</fullName>
    </submittedName>
</protein>
<sequence>MFAVKGSAVGFCVTVSVAGSNTADLFNFTNSILLRSLTVPFGMDELGLPSRLFETGFDVKWI</sequence>
<evidence type="ECO:0000313" key="2">
    <source>
        <dbReference type="Proteomes" id="UP000712281"/>
    </source>
</evidence>
<name>A0A8S9JH95_BRACR</name>
<dbReference type="EMBL" id="QGKW02001660">
    <property type="protein sequence ID" value="KAF2580969.1"/>
    <property type="molecule type" value="Genomic_DNA"/>
</dbReference>
<accession>A0A8S9JH95</accession>
<proteinExistence type="predicted"/>
<evidence type="ECO:0000313" key="1">
    <source>
        <dbReference type="EMBL" id="KAF2580969.1"/>
    </source>
</evidence>
<reference evidence="1" key="1">
    <citation type="submission" date="2019-12" db="EMBL/GenBank/DDBJ databases">
        <title>Genome sequencing and annotation of Brassica cretica.</title>
        <authorList>
            <person name="Studholme D.J."/>
            <person name="Sarris P.F."/>
        </authorList>
    </citation>
    <scope>NUCLEOTIDE SEQUENCE</scope>
    <source>
        <strain evidence="1">PFS-001/15</strain>
        <tissue evidence="1">Leaf</tissue>
    </source>
</reference>
<dbReference type="Proteomes" id="UP000712281">
    <property type="component" value="Unassembled WGS sequence"/>
</dbReference>
<gene>
    <name evidence="1" type="ORF">F2Q68_00005766</name>
</gene>
<comment type="caution">
    <text evidence="1">The sequence shown here is derived from an EMBL/GenBank/DDBJ whole genome shotgun (WGS) entry which is preliminary data.</text>
</comment>